<evidence type="ECO:0000313" key="3">
    <source>
        <dbReference type="EMBL" id="OAV51023.1"/>
    </source>
</evidence>
<dbReference type="Pfam" id="PF00497">
    <property type="entry name" value="SBP_bac_3"/>
    <property type="match status" value="1"/>
</dbReference>
<proteinExistence type="predicted"/>
<reference evidence="3 4" key="1">
    <citation type="submission" date="2016-04" db="EMBL/GenBank/DDBJ databases">
        <title>First whole genome shotgun sequence of the bacterium Enteractinococcus sp. strain UASWS1574.</title>
        <authorList>
            <person name="Crovadore J."/>
            <person name="Chablais R."/>
            <person name="Lefort F."/>
        </authorList>
    </citation>
    <scope>NUCLEOTIDE SEQUENCE [LARGE SCALE GENOMIC DNA]</scope>
    <source>
        <strain evidence="3 4">UASWS1574</strain>
    </source>
</reference>
<protein>
    <submittedName>
        <fullName evidence="3">Glutamine-binding protein</fullName>
    </submittedName>
</protein>
<dbReference type="Proteomes" id="UP000078292">
    <property type="component" value="Unassembled WGS sequence"/>
</dbReference>
<dbReference type="PANTHER" id="PTHR35936:SF19">
    <property type="entry name" value="AMINO-ACID-BINDING PROTEIN YXEM-RELATED"/>
    <property type="match status" value="1"/>
</dbReference>
<dbReference type="EMBL" id="LXEY01000118">
    <property type="protein sequence ID" value="OAV51023.1"/>
    <property type="molecule type" value="Genomic_DNA"/>
</dbReference>
<dbReference type="SMART" id="SM00062">
    <property type="entry name" value="PBPb"/>
    <property type="match status" value="1"/>
</dbReference>
<dbReference type="PANTHER" id="PTHR35936">
    <property type="entry name" value="MEMBRANE-BOUND LYTIC MUREIN TRANSGLYCOSYLASE F"/>
    <property type="match status" value="1"/>
</dbReference>
<dbReference type="SUPFAM" id="SSF53850">
    <property type="entry name" value="Periplasmic binding protein-like II"/>
    <property type="match status" value="1"/>
</dbReference>
<name>A0A1B7LUF6_9MICC</name>
<dbReference type="CDD" id="cd13530">
    <property type="entry name" value="PBP2_peptides_like"/>
    <property type="match status" value="1"/>
</dbReference>
<feature type="domain" description="Solute-binding protein family 3/N-terminal" evidence="2">
    <location>
        <begin position="1"/>
        <end position="223"/>
    </location>
</feature>
<keyword evidence="1" id="KW-0732">Signal</keyword>
<dbReference type="OrthoDB" id="8454826at2"/>
<dbReference type="Gene3D" id="3.40.190.10">
    <property type="entry name" value="Periplasmic binding protein-like II"/>
    <property type="match status" value="2"/>
</dbReference>
<dbReference type="STRING" id="1837282.A6F49_02620"/>
<sequence length="235" mass="25767">MLRIACIDSEALPLFDLQDDRGNRIGYEPEAAEIVFGLMGQNFEWVYLNWEDMLPAVASGDVDAVWCGQAITDERKKFVDFTDPYAVFDETVIVKAGRGITDASQLKGLKVGAIANSANMALAETFDGAILVPFEGEDVFGAMIEATRSGAIDAFVDDDVVMLPLAEQDPDFDVAFTVRTQNRWAIGVAHGNDELREAINRGLDEAINNGSLEQAWTRWMPSLAFPLDKAEVVAK</sequence>
<dbReference type="RefSeq" id="WP_043055861.1">
    <property type="nucleotide sequence ID" value="NZ_LXEY01000118.1"/>
</dbReference>
<gene>
    <name evidence="3" type="ORF">A6F49_02620</name>
</gene>
<evidence type="ECO:0000313" key="4">
    <source>
        <dbReference type="Proteomes" id="UP000078292"/>
    </source>
</evidence>
<dbReference type="InterPro" id="IPR001638">
    <property type="entry name" value="Solute-binding_3/MltF_N"/>
</dbReference>
<organism evidence="3 4">
    <name type="scientific">Enteractinococcus helveticum</name>
    <dbReference type="NCBI Taxonomy" id="1837282"/>
    <lineage>
        <taxon>Bacteria</taxon>
        <taxon>Bacillati</taxon>
        <taxon>Actinomycetota</taxon>
        <taxon>Actinomycetes</taxon>
        <taxon>Micrococcales</taxon>
        <taxon>Micrococcaceae</taxon>
    </lineage>
</organism>
<keyword evidence="4" id="KW-1185">Reference proteome</keyword>
<comment type="caution">
    <text evidence="3">The sequence shown here is derived from an EMBL/GenBank/DDBJ whole genome shotgun (WGS) entry which is preliminary data.</text>
</comment>
<evidence type="ECO:0000256" key="1">
    <source>
        <dbReference type="ARBA" id="ARBA00022729"/>
    </source>
</evidence>
<evidence type="ECO:0000259" key="2">
    <source>
        <dbReference type="SMART" id="SM00062"/>
    </source>
</evidence>
<dbReference type="AlphaFoldDB" id="A0A1B7LUF6"/>
<accession>A0A1B7LUF6</accession>